<evidence type="ECO:0000256" key="1">
    <source>
        <dbReference type="ARBA" id="ARBA00004613"/>
    </source>
</evidence>
<proteinExistence type="inferred from homology"/>
<evidence type="ECO:0000256" key="3">
    <source>
        <dbReference type="ARBA" id="ARBA00022514"/>
    </source>
</evidence>
<dbReference type="PRINTS" id="PR01943">
    <property type="entry name" value="INTLKN11MAML"/>
</dbReference>
<evidence type="ECO:0000256" key="2">
    <source>
        <dbReference type="ARBA" id="ARBA00007432"/>
    </source>
</evidence>
<dbReference type="AlphaFoldDB" id="A0A8C2Y6A8"/>
<feature type="chain" id="PRO_5034310560" description="Interleukin-11" evidence="8">
    <location>
        <begin position="23"/>
        <end position="195"/>
    </location>
</feature>
<keyword evidence="3" id="KW-0202">Cytokine</keyword>
<evidence type="ECO:0000256" key="7">
    <source>
        <dbReference type="ARBA" id="ARBA00072545"/>
    </source>
</evidence>
<keyword evidence="6" id="KW-0339">Growth factor</keyword>
<reference evidence="9" key="1">
    <citation type="submission" date="2025-08" db="UniProtKB">
        <authorList>
            <consortium name="Ensembl"/>
        </authorList>
    </citation>
    <scope>IDENTIFICATION</scope>
</reference>
<name>A0A8C2Y6A8_COTJA</name>
<dbReference type="GO" id="GO:0043410">
    <property type="term" value="P:positive regulation of MAPK cascade"/>
    <property type="evidence" value="ECO:0007669"/>
    <property type="project" value="TreeGrafter"/>
</dbReference>
<evidence type="ECO:0000256" key="8">
    <source>
        <dbReference type="SAM" id="SignalP"/>
    </source>
</evidence>
<gene>
    <name evidence="9" type="primary">IL11</name>
</gene>
<keyword evidence="10" id="KW-1185">Reference proteome</keyword>
<sequence length="195" mass="21507">MAGAVWQTLLALLGLYPGLCPSLPPAPRPRPPDPRADLDGVVSLAKALLSDTKAFLLQLRSRFPAEGEHKLDSLPSLSMSALELSNIQPPGALSRLSSDLQRYQRHLEWLRRSGPALRPLEAELGALHSRMERLLRRLDHLLSRLSLSRPNDPHPALPPPGSPWAAVQAAHAVLRGLHLHLDWASRALVLLRNRL</sequence>
<dbReference type="GeneID" id="107307117"/>
<protein>
    <recommendedName>
        <fullName evidence="7">Interleukin-11</fullName>
    </recommendedName>
</protein>
<dbReference type="KEGG" id="cjo:107307117"/>
<evidence type="ECO:0000313" key="9">
    <source>
        <dbReference type="Ensembl" id="ENSCJPP00005003110.1"/>
    </source>
</evidence>
<dbReference type="PANTHER" id="PTHR16922:SF0">
    <property type="entry name" value="INTERLEUKIN-11"/>
    <property type="match status" value="1"/>
</dbReference>
<evidence type="ECO:0000256" key="5">
    <source>
        <dbReference type="ARBA" id="ARBA00022729"/>
    </source>
</evidence>
<reference evidence="9" key="2">
    <citation type="submission" date="2025-09" db="UniProtKB">
        <authorList>
            <consortium name="Ensembl"/>
        </authorList>
    </citation>
    <scope>IDENTIFICATION</scope>
</reference>
<comment type="similarity">
    <text evidence="2">Belongs to the IL-6 superfamily.</text>
</comment>
<dbReference type="GO" id="GO:0005737">
    <property type="term" value="C:cytoplasm"/>
    <property type="evidence" value="ECO:0007669"/>
    <property type="project" value="TreeGrafter"/>
</dbReference>
<dbReference type="OrthoDB" id="9445483at2759"/>
<dbReference type="GO" id="GO:0008083">
    <property type="term" value="F:growth factor activity"/>
    <property type="evidence" value="ECO:0007669"/>
    <property type="project" value="UniProtKB-KW"/>
</dbReference>
<dbReference type="PRINTS" id="PR01927">
    <property type="entry name" value="INTRLEUKIN11"/>
</dbReference>
<dbReference type="GeneTree" id="ENSGT00390000007165"/>
<keyword evidence="5 8" id="KW-0732">Signal</keyword>
<feature type="signal peptide" evidence="8">
    <location>
        <begin position="1"/>
        <end position="22"/>
    </location>
</feature>
<dbReference type="FunFam" id="1.20.1250.10:FF:000017">
    <property type="entry name" value="Interleukin 11"/>
    <property type="match status" value="1"/>
</dbReference>
<dbReference type="InterPro" id="IPR009079">
    <property type="entry name" value="4_helix_cytokine-like_core"/>
</dbReference>
<dbReference type="GO" id="GO:0008284">
    <property type="term" value="P:positive regulation of cell population proliferation"/>
    <property type="evidence" value="ECO:0007669"/>
    <property type="project" value="TreeGrafter"/>
</dbReference>
<evidence type="ECO:0000256" key="4">
    <source>
        <dbReference type="ARBA" id="ARBA00022525"/>
    </source>
</evidence>
<organism evidence="9 10">
    <name type="scientific">Coturnix japonica</name>
    <name type="common">Japanese quail</name>
    <name type="synonym">Coturnix coturnix japonica</name>
    <dbReference type="NCBI Taxonomy" id="93934"/>
    <lineage>
        <taxon>Eukaryota</taxon>
        <taxon>Metazoa</taxon>
        <taxon>Chordata</taxon>
        <taxon>Craniata</taxon>
        <taxon>Vertebrata</taxon>
        <taxon>Euteleostomi</taxon>
        <taxon>Archelosauria</taxon>
        <taxon>Archosauria</taxon>
        <taxon>Dinosauria</taxon>
        <taxon>Saurischia</taxon>
        <taxon>Theropoda</taxon>
        <taxon>Coelurosauria</taxon>
        <taxon>Aves</taxon>
        <taxon>Neognathae</taxon>
        <taxon>Galloanserae</taxon>
        <taxon>Galliformes</taxon>
        <taxon>Phasianidae</taxon>
        <taxon>Perdicinae</taxon>
        <taxon>Coturnix</taxon>
    </lineage>
</organism>
<dbReference type="Ensembl" id="ENSCJPT00005005623.1">
    <property type="protein sequence ID" value="ENSCJPP00005003110.1"/>
    <property type="gene ID" value="ENSCJPG00005003350.1"/>
</dbReference>
<accession>A0A8C2Y6A8</accession>
<dbReference type="InterPro" id="IPR020412">
    <property type="entry name" value="IL-11_mml"/>
</dbReference>
<dbReference type="CTD" id="3589"/>
<dbReference type="SUPFAM" id="SSF47266">
    <property type="entry name" value="4-helical cytokines"/>
    <property type="match status" value="1"/>
</dbReference>
<dbReference type="Pfam" id="PF07400">
    <property type="entry name" value="IL11"/>
    <property type="match status" value="1"/>
</dbReference>
<dbReference type="GO" id="GO:0005125">
    <property type="term" value="F:cytokine activity"/>
    <property type="evidence" value="ECO:0007669"/>
    <property type="project" value="UniProtKB-KW"/>
</dbReference>
<dbReference type="InterPro" id="IPR020438">
    <property type="entry name" value="IL-11"/>
</dbReference>
<keyword evidence="4" id="KW-0964">Secreted</keyword>
<evidence type="ECO:0000256" key="6">
    <source>
        <dbReference type="ARBA" id="ARBA00023030"/>
    </source>
</evidence>
<dbReference type="GO" id="GO:0005615">
    <property type="term" value="C:extracellular space"/>
    <property type="evidence" value="ECO:0007669"/>
    <property type="project" value="UniProtKB-KW"/>
</dbReference>
<dbReference type="Gene3D" id="1.20.1250.10">
    <property type="match status" value="1"/>
</dbReference>
<comment type="subcellular location">
    <subcellularLocation>
        <location evidence="1">Secreted</location>
    </subcellularLocation>
</comment>
<dbReference type="PANTHER" id="PTHR16922">
    <property type="entry name" value="INTERLEUKIN 11"/>
    <property type="match status" value="1"/>
</dbReference>
<evidence type="ECO:0000313" key="10">
    <source>
        <dbReference type="Proteomes" id="UP000694412"/>
    </source>
</evidence>
<dbReference type="RefSeq" id="XP_015706049.1">
    <property type="nucleotide sequence ID" value="XM_015850563.2"/>
</dbReference>
<dbReference type="Proteomes" id="UP000694412">
    <property type="component" value="Unassembled WGS sequence"/>
</dbReference>